<feature type="compositionally biased region" description="Basic and acidic residues" evidence="1">
    <location>
        <begin position="1579"/>
        <end position="1588"/>
    </location>
</feature>
<feature type="domain" description="Piezo non-specific cation channel cap" evidence="3">
    <location>
        <begin position="2213"/>
        <end position="2549"/>
    </location>
</feature>
<feature type="compositionally biased region" description="Polar residues" evidence="1">
    <location>
        <begin position="1610"/>
        <end position="1623"/>
    </location>
</feature>
<feature type="transmembrane region" description="Helical" evidence="2">
    <location>
        <begin position="801"/>
        <end position="817"/>
    </location>
</feature>
<feature type="domain" description="Piezo THU9 and anchor" evidence="4">
    <location>
        <begin position="1920"/>
        <end position="2154"/>
    </location>
</feature>
<dbReference type="GO" id="GO:0050982">
    <property type="term" value="P:detection of mechanical stimulus"/>
    <property type="evidence" value="ECO:0007669"/>
    <property type="project" value="TreeGrafter"/>
</dbReference>
<feature type="transmembrane region" description="Helical" evidence="2">
    <location>
        <begin position="952"/>
        <end position="970"/>
    </location>
</feature>
<feature type="region of interest" description="Disordered" evidence="1">
    <location>
        <begin position="544"/>
        <end position="564"/>
    </location>
</feature>
<feature type="transmembrane region" description="Helical" evidence="2">
    <location>
        <begin position="1923"/>
        <end position="1941"/>
    </location>
</feature>
<dbReference type="Pfam" id="PF24874">
    <property type="entry name" value="Piezo_THU9_anchor"/>
    <property type="match status" value="1"/>
</dbReference>
<sequence>MSADEAVIDDEAVSVAPWRLASLHVPFYVLCLVATLGLRSPIWLLLVLLYCGFHRDALVGRSSYPLWLWRALWGCILLSAGCCIGVNVLTLQVQTDAAYHVVWNLLAPLWQVVGVQQWNATEWLDTILLPAISTALLATYVYYMKHQGVRGLRARRSGTEAALSQRASWHVQWPRFTAVCRLAAAPLLAVLAWSVAWLAPPSCVGLWLEVTTFAFIGTFFYATHPPRWVSSPRYTRSGRRGRTTTAAVVNTAFGAMIAVLIVCVCVTHNAAFTPLLYAHRSLCMQIGVGHIALRSEEGARRAVQLLGMVVLVSGAAVMNAHVIPSHASAEQERRGLLVAVEEEEDTTEGVRRHVDSAVPQPDPARSQRGFPGEAQGPSFAASTAPSLRSLLFQTKYLYQVVVVVCLMALLLHGVCFPSLVSVALWLVHFSCCAGGLVSRPQQPTVGLSWALCGCILALSCAIVAQYVCVVLCVNPSTAAWAWQPALPYHLEESGAVAAQVIGEHGIALLLQLYLFTRERTPPVSETEANSDGRGDAPFAAAALTQTTSPPPAEDDGENSGDSPRRRWMLTQLRNAAGSPKEIRKIFEAAVGRSPRSAELDRLVTSASSSTPVRFFVARHLSMREAFDYIASGPLYTYTIVISLFVFGTSSASIDLLHATCLVLSLLFSIVGSNAVLYRRLRVVPSVWVAAVMGLQLGYRILIAGQGDPSSDLPPPSPGNVRGSYLGISALEWKEVVPNLAVQPVLLWCYRYEPYLIADWTKVWQCLVFRCRWMQLLRFVHRAAGLVVLMWIVFFLPRSVNVTLLVLLLFCTALLHHLHLHRLAYVCRRFLIVGYCGAVLLAMLLVEFSPMQPWLWRVLRALNCPVGLEGVCARDIGLPSETTVWLTPLSLPWWFAIVLATAAGTAYALPTNLESASSPLSFASLPSFTSPAPPTGEVLRGWRSWCSQWRPQLRFAMLTALLLFSMMYVAVRQPSLLTAAYLSGPLWGISPTWTFSVAAVHTALQCAYQLWFSPLWLDSYMLWGTPIAELIGLWRAVSSPLPTSIATPDDGAAAPSTLAVAAAPLLIGMLQALQQHQLPIAVSDHEHDSSSAGSSSNSMFTSPIGRALRRLCASHLYVLLLLCLLCSTQRFVMGWAVAVLLSVLWWAADLRECGVLLRQRWLYRLCATATVSLAMTSYALHWIHERFLHWLVQQQFPWLMGSGEGVALPTVCWTAAGACLALQWSSGADPEVTNANGTHAESLFSHPHSENFIAWLRQHIDRHRGGYGIRVENSISDFTPQQRDAFLADAAKLLGEPGNTHAGEEDEGREEQSDAALLTHLAASSPCSTHAWSITVLQAVHLVPFVACGIVSVAAASSPPCLLSALLLLTGQLMALRHAQLQWCFWYWWWPLLVGCAMLPLSALLLGLPTVYSAVVALPPWIGLVIGLSDDAPPHVSGEVFRFTVFHVALFFALWVQGCVYSNPQWGVRLLRLQFSEKQLGEKRHTALQQQLAVRVARARAEALRADCEIRAYLDALRAGDDVTEVSVPSERVYGRGSAAEQEEGDGGGEEKRDEVVRQLRDFGAEMDVLQPPRPPPPVRIEEEQRGESEEALLPSSSQSIAAVTNAERGGSSSAAETSLTPSEENPPCSLVWQWWRQRCDSGLRWACNKLAAYTYHPSEYRVCATAAAVTEASAAGSGSALLSLRQLFKRLVRIAVQVTLRHTPLVLLACVLTNAIVTGCVWELLGLCYVVQIALAYHPYAPRIVYQRFGLYVMTGVLLKQLVVLWVAFDTGGTVPIFFAGTLLPFQRSSAHPWSGAAATPDSLRYHSLWVDIMTLGVLALHEHVCVIHGVYVDSRSVRETALCVSNTQTSSAAVTAHSNEEDSNSPIAAAASARAAPASATRSLHWEAPPSQDARNRCCAGDASPSHYANAASVPGVGQDWYVSYTSIDVLALFVLVVTYSHMTANEKLTLQDNVKDNQLPGPMALLLCMSVLQLVADRMFFVQRCTRLKAAANWVSALVYCLLYWWWRSTVAVSAHAAGNVYFTLKIVALVFSVTQVCHDYPLHHRRDAFMTHPGSLFCYSCFMVFRAIPFLWEVRTLIDWTVLHTALTLQEYLTLEDICVYIYNCRERYVGKRNAPARIGDPVTPMAKWVFGVSRLALVLLALLGPLLYYSTYNPSAVVNKATQLNLELSFFGAYDFFSTTVQDNTTVPDGWWSWLARSRPTLALHGQAATEQTVQLMEFTSCSGSQWTASPQAMRQVLAGLRAAADAVGEEKDSGGEGEVATTAYILQSIEMTRSASNEISTTSVSLVNRWLIPKATAQAMMRILEREMGVSTTAQPYSMSSAGDSDSEPTSAVLPFFYSPFSFNRASRLDLLPTDARFPHRNRQHCALELHHERDAVLNTTVRYWCLHCAPLFPAGNIPSADTCSAAEWHCLTTGRGCDDFNYEDMNTSLRGLWSRLPSMLKVPIYVVVFSDSVVAGISFLRGIGIVALYTTFVLALGRLLRSVLANKVSTLLFENMANPAVLENMVRCIGIAREYGVLRLERTIYLELIDLLRSPDRLFEVTGSLRCMHVDAGQDSVFPLGQVRRRGTHRGLESNGAAVSAGGGRKDREATPAVGDAPP</sequence>
<proteinExistence type="predicted"/>
<dbReference type="PANTHER" id="PTHR13167">
    <property type="entry name" value="PIEZO-TYPE MECHANOSENSITIVE ION CHANNEL COMPONENT"/>
    <property type="match status" value="1"/>
</dbReference>
<keyword evidence="2" id="KW-1133">Transmembrane helix</keyword>
<feature type="transmembrane region" description="Helical" evidence="2">
    <location>
        <begin position="2015"/>
        <end position="2036"/>
    </location>
</feature>
<feature type="transmembrane region" description="Helical" evidence="2">
    <location>
        <begin position="1439"/>
        <end position="1461"/>
    </location>
</feature>
<dbReference type="InterPro" id="IPR056770">
    <property type="entry name" value="Piezo_THU9_anchor"/>
</dbReference>
<evidence type="ECO:0000256" key="1">
    <source>
        <dbReference type="SAM" id="MobiDB-lite"/>
    </source>
</evidence>
<feature type="transmembrane region" description="Helical" evidence="2">
    <location>
        <begin position="449"/>
        <end position="476"/>
    </location>
</feature>
<feature type="transmembrane region" description="Helical" evidence="2">
    <location>
        <begin position="1715"/>
        <end position="1737"/>
    </location>
</feature>
<dbReference type="InterPro" id="IPR027272">
    <property type="entry name" value="Piezo"/>
</dbReference>
<feature type="transmembrane region" description="Helical" evidence="2">
    <location>
        <begin position="302"/>
        <end position="323"/>
    </location>
</feature>
<evidence type="ECO:0000313" key="5">
    <source>
        <dbReference type="EMBL" id="KPI87366.1"/>
    </source>
</evidence>
<feature type="transmembrane region" description="Helical" evidence="2">
    <location>
        <begin position="244"/>
        <end position="271"/>
    </location>
</feature>
<evidence type="ECO:0000259" key="3">
    <source>
        <dbReference type="Pfam" id="PF12166"/>
    </source>
</evidence>
<dbReference type="GO" id="GO:0071260">
    <property type="term" value="P:cellular response to mechanical stimulus"/>
    <property type="evidence" value="ECO:0007669"/>
    <property type="project" value="TreeGrafter"/>
</dbReference>
<feature type="transmembrane region" description="Helical" evidence="2">
    <location>
        <begin position="2057"/>
        <end position="2075"/>
    </location>
</feature>
<feature type="transmembrane region" description="Helical" evidence="2">
    <location>
        <begin position="71"/>
        <end position="93"/>
    </location>
</feature>
<feature type="compositionally biased region" description="Basic and acidic residues" evidence="1">
    <location>
        <begin position="1548"/>
        <end position="1563"/>
    </location>
</feature>
<feature type="transmembrane region" description="Helical" evidence="2">
    <location>
        <begin position="123"/>
        <end position="143"/>
    </location>
</feature>
<dbReference type="GO" id="GO:0016020">
    <property type="term" value="C:membrane"/>
    <property type="evidence" value="ECO:0007669"/>
    <property type="project" value="InterPro"/>
</dbReference>
<feature type="transmembrane region" description="Helical" evidence="2">
    <location>
        <begin position="27"/>
        <end position="50"/>
    </location>
</feature>
<dbReference type="PANTHER" id="PTHR13167:SF25">
    <property type="entry name" value="PIEZO-TYPE MECHANOSENSITIVE ION CHANNEL COMPONENT"/>
    <property type="match status" value="1"/>
</dbReference>
<feature type="transmembrane region" description="Helical" evidence="2">
    <location>
        <begin position="829"/>
        <end position="848"/>
    </location>
</feature>
<feature type="region of interest" description="Disordered" evidence="1">
    <location>
        <begin position="356"/>
        <end position="375"/>
    </location>
</feature>
<feature type="transmembrane region" description="Helical" evidence="2">
    <location>
        <begin position="655"/>
        <end position="677"/>
    </location>
</feature>
<feature type="transmembrane region" description="Helical" evidence="2">
    <location>
        <begin position="628"/>
        <end position="649"/>
    </location>
</feature>
<dbReference type="Pfam" id="PF12166">
    <property type="entry name" value="Piezo_cap"/>
    <property type="match status" value="1"/>
</dbReference>
<feature type="transmembrane region" description="Helical" evidence="2">
    <location>
        <begin position="1990"/>
        <end position="2009"/>
    </location>
</feature>
<feature type="transmembrane region" description="Helical" evidence="2">
    <location>
        <begin position="1160"/>
        <end position="1179"/>
    </location>
</feature>
<feature type="transmembrane region" description="Helical" evidence="2">
    <location>
        <begin position="1410"/>
        <end position="1427"/>
    </location>
</feature>
<dbReference type="EMBL" id="LJSK01000091">
    <property type="protein sequence ID" value="KPI87366.1"/>
    <property type="molecule type" value="Genomic_DNA"/>
</dbReference>
<feature type="transmembrane region" description="Helical" evidence="2">
    <location>
        <begin position="396"/>
        <end position="413"/>
    </location>
</feature>
<dbReference type="OMA" id="LMEFTSC"/>
<evidence type="ECO:0000256" key="2">
    <source>
        <dbReference type="SAM" id="Phobius"/>
    </source>
</evidence>
<dbReference type="GO" id="GO:0005261">
    <property type="term" value="F:monoatomic cation channel activity"/>
    <property type="evidence" value="ECO:0007669"/>
    <property type="project" value="TreeGrafter"/>
</dbReference>
<feature type="transmembrane region" description="Helical" evidence="2">
    <location>
        <begin position="1386"/>
        <end position="1405"/>
    </location>
</feature>
<feature type="region of interest" description="Disordered" evidence="1">
    <location>
        <begin position="2575"/>
        <end position="2605"/>
    </location>
</feature>
<dbReference type="VEuPathDB" id="TriTrypDB:Lsey_0091_0200"/>
<name>A0A0N0P692_LEPSE</name>
<feature type="transmembrane region" description="Helical" evidence="2">
    <location>
        <begin position="1341"/>
        <end position="1366"/>
    </location>
</feature>
<feature type="transmembrane region" description="Helical" evidence="2">
    <location>
        <begin position="204"/>
        <end position="223"/>
    </location>
</feature>
<gene>
    <name evidence="5" type="ORF">ABL78_3554</name>
</gene>
<evidence type="ECO:0000313" key="6">
    <source>
        <dbReference type="Proteomes" id="UP000038009"/>
    </source>
</evidence>
<dbReference type="GO" id="GO:0042391">
    <property type="term" value="P:regulation of membrane potential"/>
    <property type="evidence" value="ECO:0007669"/>
    <property type="project" value="TreeGrafter"/>
</dbReference>
<feature type="transmembrane region" description="Helical" evidence="2">
    <location>
        <begin position="178"/>
        <end position="198"/>
    </location>
</feature>
<organism evidence="5 6">
    <name type="scientific">Leptomonas seymouri</name>
    <dbReference type="NCBI Taxonomy" id="5684"/>
    <lineage>
        <taxon>Eukaryota</taxon>
        <taxon>Discoba</taxon>
        <taxon>Euglenozoa</taxon>
        <taxon>Kinetoplastea</taxon>
        <taxon>Metakinetoplastina</taxon>
        <taxon>Trypanosomatida</taxon>
        <taxon>Trypanosomatidae</taxon>
        <taxon>Leishmaniinae</taxon>
        <taxon>Leptomonas</taxon>
    </lineage>
</organism>
<dbReference type="GO" id="GO:0008381">
    <property type="term" value="F:mechanosensitive monoatomic ion channel activity"/>
    <property type="evidence" value="ECO:0007669"/>
    <property type="project" value="InterPro"/>
</dbReference>
<protein>
    <submittedName>
        <fullName evidence="5">Putative transmembrane protein</fullName>
    </submittedName>
</protein>
<keyword evidence="2 5" id="KW-0812">Transmembrane</keyword>
<dbReference type="InterPro" id="IPR031334">
    <property type="entry name" value="Piezo_cap_dom"/>
</dbReference>
<feature type="transmembrane region" description="Helical" evidence="2">
    <location>
        <begin position="778"/>
        <end position="795"/>
    </location>
</feature>
<feature type="transmembrane region" description="Helical" evidence="2">
    <location>
        <begin position="2132"/>
        <end position="2153"/>
    </location>
</feature>
<keyword evidence="6" id="KW-1185">Reference proteome</keyword>
<accession>A0A0N0P692</accession>
<dbReference type="OrthoDB" id="303066at2759"/>
<feature type="region of interest" description="Disordered" evidence="1">
    <location>
        <begin position="1527"/>
        <end position="1627"/>
    </location>
</feature>
<reference evidence="5 6" key="1">
    <citation type="journal article" date="2015" name="PLoS Pathog.">
        <title>Leptomonas seymouri: Adaptations to the Dixenous Life Cycle Analyzed by Genome Sequencing, Transcriptome Profiling and Co-infection with Leishmania donovani.</title>
        <authorList>
            <person name="Kraeva N."/>
            <person name="Butenko A."/>
            <person name="Hlavacova J."/>
            <person name="Kostygov A."/>
            <person name="Myskova J."/>
            <person name="Grybchuk D."/>
            <person name="Lestinova T."/>
            <person name="Votypka J."/>
            <person name="Volf P."/>
            <person name="Opperdoes F."/>
            <person name="Flegontov P."/>
            <person name="Lukes J."/>
            <person name="Yurchenko V."/>
        </authorList>
    </citation>
    <scope>NUCLEOTIDE SEQUENCE [LARGE SCALE GENOMIC DNA]</scope>
    <source>
        <strain evidence="5 6">ATCC 30220</strain>
    </source>
</reference>
<comment type="caution">
    <text evidence="5">The sequence shown here is derived from an EMBL/GenBank/DDBJ whole genome shotgun (WGS) entry which is preliminary data.</text>
</comment>
<feature type="transmembrane region" description="Helical" evidence="2">
    <location>
        <begin position="890"/>
        <end position="908"/>
    </location>
</feature>
<feature type="transmembrane region" description="Helical" evidence="2">
    <location>
        <begin position="1961"/>
        <end position="1978"/>
    </location>
</feature>
<keyword evidence="2" id="KW-0472">Membrane</keyword>
<evidence type="ECO:0000259" key="4">
    <source>
        <dbReference type="Pfam" id="PF24874"/>
    </source>
</evidence>
<dbReference type="Proteomes" id="UP000038009">
    <property type="component" value="Unassembled WGS sequence"/>
</dbReference>